<evidence type="ECO:0000313" key="2">
    <source>
        <dbReference type="EMBL" id="KAF6169097.1"/>
    </source>
</evidence>
<dbReference type="EMBL" id="JACGCM010000671">
    <property type="protein sequence ID" value="KAF6169097.1"/>
    <property type="molecule type" value="Genomic_DNA"/>
</dbReference>
<reference evidence="2 3" key="1">
    <citation type="journal article" date="2020" name="IScience">
        <title>Genome Sequencing of the Endangered Kingdonia uniflora (Circaeasteraceae, Ranunculales) Reveals Potential Mechanisms of Evolutionary Specialization.</title>
        <authorList>
            <person name="Sun Y."/>
            <person name="Deng T."/>
            <person name="Zhang A."/>
            <person name="Moore M.J."/>
            <person name="Landis J.B."/>
            <person name="Lin N."/>
            <person name="Zhang H."/>
            <person name="Zhang X."/>
            <person name="Huang J."/>
            <person name="Zhang X."/>
            <person name="Sun H."/>
            <person name="Wang H."/>
        </authorList>
    </citation>
    <scope>NUCLEOTIDE SEQUENCE [LARGE SCALE GENOMIC DNA]</scope>
    <source>
        <strain evidence="2">TB1705</strain>
        <tissue evidence="2">Leaf</tissue>
    </source>
</reference>
<keyword evidence="3" id="KW-1185">Reference proteome</keyword>
<keyword evidence="1" id="KW-0812">Transmembrane</keyword>
<keyword evidence="1" id="KW-1133">Transmembrane helix</keyword>
<protein>
    <submittedName>
        <fullName evidence="2">Uncharacterized protein</fullName>
    </submittedName>
</protein>
<organism evidence="2 3">
    <name type="scientific">Kingdonia uniflora</name>
    <dbReference type="NCBI Taxonomy" id="39325"/>
    <lineage>
        <taxon>Eukaryota</taxon>
        <taxon>Viridiplantae</taxon>
        <taxon>Streptophyta</taxon>
        <taxon>Embryophyta</taxon>
        <taxon>Tracheophyta</taxon>
        <taxon>Spermatophyta</taxon>
        <taxon>Magnoliopsida</taxon>
        <taxon>Ranunculales</taxon>
        <taxon>Circaeasteraceae</taxon>
        <taxon>Kingdonia</taxon>
    </lineage>
</organism>
<comment type="caution">
    <text evidence="2">The sequence shown here is derived from an EMBL/GenBank/DDBJ whole genome shotgun (WGS) entry which is preliminary data.</text>
</comment>
<evidence type="ECO:0000313" key="3">
    <source>
        <dbReference type="Proteomes" id="UP000541444"/>
    </source>
</evidence>
<accession>A0A7J7NPF5</accession>
<sequence length="76" mass="8880">VNQFDLAETRYTVIQYLIYLITIAYCYNIALPVYTLSRGSLIESINSTWQRHVIQLFNIQYISLRSLIDTLNSTCN</sequence>
<dbReference type="Proteomes" id="UP000541444">
    <property type="component" value="Unassembled WGS sequence"/>
</dbReference>
<name>A0A7J7NPF5_9MAGN</name>
<dbReference type="AlphaFoldDB" id="A0A7J7NPF5"/>
<evidence type="ECO:0000256" key="1">
    <source>
        <dbReference type="SAM" id="Phobius"/>
    </source>
</evidence>
<feature type="transmembrane region" description="Helical" evidence="1">
    <location>
        <begin position="16"/>
        <end position="36"/>
    </location>
</feature>
<gene>
    <name evidence="2" type="ORF">GIB67_038594</name>
</gene>
<proteinExistence type="predicted"/>
<keyword evidence="1" id="KW-0472">Membrane</keyword>
<feature type="non-terminal residue" evidence="2">
    <location>
        <position position="76"/>
    </location>
</feature>